<dbReference type="EMBL" id="JAGTJQ010000014">
    <property type="protein sequence ID" value="KAH7012725.1"/>
    <property type="molecule type" value="Genomic_DNA"/>
</dbReference>
<evidence type="ECO:0000313" key="1">
    <source>
        <dbReference type="EMBL" id="KAH7012725.1"/>
    </source>
</evidence>
<dbReference type="GeneID" id="70187076"/>
<gene>
    <name evidence="1" type="ORF">B0I36DRAFT_356093</name>
</gene>
<evidence type="ECO:0000313" key="2">
    <source>
        <dbReference type="Proteomes" id="UP000756346"/>
    </source>
</evidence>
<dbReference type="AlphaFoldDB" id="A0A9P8XUK3"/>
<dbReference type="Proteomes" id="UP000756346">
    <property type="component" value="Unassembled WGS sequence"/>
</dbReference>
<keyword evidence="2" id="KW-1185">Reference proteome</keyword>
<sequence length="224" mass="26514">MVLSIIRRNPRRRVCVILSPRPVDLTVKNYGGHFTEVYNAVSEYTKRPNGEVDHNEVIRRMLTPFTEKPKRVTEIRQDIAEKWFSKPDRLFEADGSHFKSIASTYIRLIAHYWRTLLDDLDIPRDRYQFYSDEDSMKNISPGMRHQGHKPDYIWAFREEDESVTALKKRLDEALESNDGEERERLILGVWNDYIQMKDGKRRASDQADIVLPFDQLIEEENALR</sequence>
<comment type="caution">
    <text evidence="1">The sequence shown here is derived from an EMBL/GenBank/DDBJ whole genome shotgun (WGS) entry which is preliminary data.</text>
</comment>
<dbReference type="OrthoDB" id="2828454at2759"/>
<proteinExistence type="predicted"/>
<reference evidence="1" key="1">
    <citation type="journal article" date="2021" name="Nat. Commun.">
        <title>Genetic determinants of endophytism in the Arabidopsis root mycobiome.</title>
        <authorList>
            <person name="Mesny F."/>
            <person name="Miyauchi S."/>
            <person name="Thiergart T."/>
            <person name="Pickel B."/>
            <person name="Atanasova L."/>
            <person name="Karlsson M."/>
            <person name="Huettel B."/>
            <person name="Barry K.W."/>
            <person name="Haridas S."/>
            <person name="Chen C."/>
            <person name="Bauer D."/>
            <person name="Andreopoulos W."/>
            <person name="Pangilinan J."/>
            <person name="LaButti K."/>
            <person name="Riley R."/>
            <person name="Lipzen A."/>
            <person name="Clum A."/>
            <person name="Drula E."/>
            <person name="Henrissat B."/>
            <person name="Kohler A."/>
            <person name="Grigoriev I.V."/>
            <person name="Martin F.M."/>
            <person name="Hacquard S."/>
        </authorList>
    </citation>
    <scope>NUCLEOTIDE SEQUENCE</scope>
    <source>
        <strain evidence="1">MPI-CAGE-CH-0230</strain>
    </source>
</reference>
<protein>
    <submittedName>
        <fullName evidence="1">Uncharacterized protein</fullName>
    </submittedName>
</protein>
<name>A0A9P8XUK3_9PEZI</name>
<organism evidence="1 2">
    <name type="scientific">Microdochium trichocladiopsis</name>
    <dbReference type="NCBI Taxonomy" id="1682393"/>
    <lineage>
        <taxon>Eukaryota</taxon>
        <taxon>Fungi</taxon>
        <taxon>Dikarya</taxon>
        <taxon>Ascomycota</taxon>
        <taxon>Pezizomycotina</taxon>
        <taxon>Sordariomycetes</taxon>
        <taxon>Xylariomycetidae</taxon>
        <taxon>Xylariales</taxon>
        <taxon>Microdochiaceae</taxon>
        <taxon>Microdochium</taxon>
    </lineage>
</organism>
<accession>A0A9P8XUK3</accession>
<dbReference type="RefSeq" id="XP_046004990.1">
    <property type="nucleotide sequence ID" value="XM_046157530.1"/>
</dbReference>